<feature type="transmembrane region" description="Helical" evidence="5">
    <location>
        <begin position="228"/>
        <end position="255"/>
    </location>
</feature>
<dbReference type="OrthoDB" id="1049480at2"/>
<accession>A0A1S1YUL1</accession>
<feature type="transmembrane region" description="Helical" evidence="5">
    <location>
        <begin position="175"/>
        <end position="208"/>
    </location>
</feature>
<evidence type="ECO:0000256" key="3">
    <source>
        <dbReference type="ARBA" id="ARBA00022989"/>
    </source>
</evidence>
<dbReference type="EMBL" id="JRYR02000002">
    <property type="protein sequence ID" value="OHX64709.1"/>
    <property type="molecule type" value="Genomic_DNA"/>
</dbReference>
<evidence type="ECO:0000259" key="6">
    <source>
        <dbReference type="PROSITE" id="PS50262"/>
    </source>
</evidence>
<organism evidence="7 8">
    <name type="scientific">Flammeovirga pacifica</name>
    <dbReference type="NCBI Taxonomy" id="915059"/>
    <lineage>
        <taxon>Bacteria</taxon>
        <taxon>Pseudomonadati</taxon>
        <taxon>Bacteroidota</taxon>
        <taxon>Cytophagia</taxon>
        <taxon>Cytophagales</taxon>
        <taxon>Flammeovirgaceae</taxon>
        <taxon>Flammeovirga</taxon>
    </lineage>
</organism>
<comment type="subcellular location">
    <subcellularLocation>
        <location evidence="1">Membrane</location>
    </subcellularLocation>
</comment>
<evidence type="ECO:0000313" key="7">
    <source>
        <dbReference type="EMBL" id="OHX64709.1"/>
    </source>
</evidence>
<feature type="domain" description="G-protein coupled receptors family 1 profile" evidence="6">
    <location>
        <begin position="124"/>
        <end position="243"/>
    </location>
</feature>
<feature type="transmembrane region" description="Helical" evidence="5">
    <location>
        <begin position="70"/>
        <end position="91"/>
    </location>
</feature>
<evidence type="ECO:0000256" key="4">
    <source>
        <dbReference type="ARBA" id="ARBA00023136"/>
    </source>
</evidence>
<comment type="caution">
    <text evidence="7">The sequence shown here is derived from an EMBL/GenBank/DDBJ whole genome shotgun (WGS) entry which is preliminary data.</text>
</comment>
<keyword evidence="4 5" id="KW-0472">Membrane</keyword>
<dbReference type="Proteomes" id="UP000179797">
    <property type="component" value="Unassembled WGS sequence"/>
</dbReference>
<sequence>MQQQTFNFKEFRNAGQNIDLAFNFWKTHFKIFFKSSLRLCVPFIVIGTAIAGAGELLFPENANAVSTISIFGNLIVIIGQIYSMTLAFSLVKESMVNTNSLTVDTLIKGAKTNTLSFIVAYFLYLIILLLGLLFFIVPGIYISVTFALIFPIIAFEQKNIGDAISRCNLLIKDNWWSSFLFLIILSFITLFVTIFVLQFPSLLVGVFIGLNILQEGDAAIGTGLGNTITILSMITSCFNPLVFAVYQYGMCALYFSLREKKEAISILDEIDSL</sequence>
<evidence type="ECO:0000313" key="8">
    <source>
        <dbReference type="Proteomes" id="UP000179797"/>
    </source>
</evidence>
<feature type="transmembrane region" description="Helical" evidence="5">
    <location>
        <begin position="139"/>
        <end position="155"/>
    </location>
</feature>
<evidence type="ECO:0000256" key="1">
    <source>
        <dbReference type="ARBA" id="ARBA00004370"/>
    </source>
</evidence>
<dbReference type="STRING" id="915059.NH26_24410"/>
<evidence type="ECO:0000256" key="2">
    <source>
        <dbReference type="ARBA" id="ARBA00022692"/>
    </source>
</evidence>
<dbReference type="AlphaFoldDB" id="A0A1S1YUL1"/>
<keyword evidence="3 5" id="KW-1133">Transmembrane helix</keyword>
<reference evidence="7 8" key="1">
    <citation type="journal article" date="2012" name="Int. J. Syst. Evol. Microbiol.">
        <title>Flammeovirga pacifica sp. nov., isolated from deep-sea sediment.</title>
        <authorList>
            <person name="Xu H."/>
            <person name="Fu Y."/>
            <person name="Yang N."/>
            <person name="Ding Z."/>
            <person name="Lai Q."/>
            <person name="Zeng R."/>
        </authorList>
    </citation>
    <scope>NUCLEOTIDE SEQUENCE [LARGE SCALE GENOMIC DNA]</scope>
    <source>
        <strain evidence="8">DSM 24597 / LMG 26175 / WPAGA1</strain>
    </source>
</reference>
<keyword evidence="8" id="KW-1185">Reference proteome</keyword>
<proteinExistence type="predicted"/>
<dbReference type="PROSITE" id="PS50262">
    <property type="entry name" value="G_PROTEIN_RECEP_F1_2"/>
    <property type="match status" value="1"/>
</dbReference>
<gene>
    <name evidence="7" type="ORF">NH26_24410</name>
</gene>
<evidence type="ECO:0000256" key="5">
    <source>
        <dbReference type="SAM" id="Phobius"/>
    </source>
</evidence>
<keyword evidence="2 5" id="KW-0812">Transmembrane</keyword>
<protein>
    <recommendedName>
        <fullName evidence="6">G-protein coupled receptors family 1 profile domain-containing protein</fullName>
    </recommendedName>
</protein>
<dbReference type="RefSeq" id="WP_044217345.1">
    <property type="nucleotide sequence ID" value="NZ_JRYR02000002.1"/>
</dbReference>
<dbReference type="GO" id="GO:0016020">
    <property type="term" value="C:membrane"/>
    <property type="evidence" value="ECO:0007669"/>
    <property type="project" value="UniProtKB-SubCell"/>
</dbReference>
<dbReference type="InterPro" id="IPR017452">
    <property type="entry name" value="GPCR_Rhodpsn_7TM"/>
</dbReference>
<name>A0A1S1YUL1_FLAPC</name>
<feature type="transmembrane region" description="Helical" evidence="5">
    <location>
        <begin position="39"/>
        <end position="58"/>
    </location>
</feature>
<feature type="transmembrane region" description="Helical" evidence="5">
    <location>
        <begin position="112"/>
        <end position="133"/>
    </location>
</feature>